<keyword evidence="3" id="KW-0378">Hydrolase</keyword>
<protein>
    <submittedName>
        <fullName evidence="3">Alpha-amylase family glycosyl hydrolase</fullName>
    </submittedName>
</protein>
<evidence type="ECO:0000259" key="2">
    <source>
        <dbReference type="Pfam" id="PF00128"/>
    </source>
</evidence>
<dbReference type="GO" id="GO:0009313">
    <property type="term" value="P:oligosaccharide catabolic process"/>
    <property type="evidence" value="ECO:0007669"/>
    <property type="project" value="TreeGrafter"/>
</dbReference>
<dbReference type="EMBL" id="JASOPA010000219">
    <property type="protein sequence ID" value="MDK7243697.1"/>
    <property type="molecule type" value="Genomic_DNA"/>
</dbReference>
<feature type="non-terminal residue" evidence="3">
    <location>
        <position position="77"/>
    </location>
</feature>
<dbReference type="InterPro" id="IPR006047">
    <property type="entry name" value="GH13_cat_dom"/>
</dbReference>
<dbReference type="GO" id="GO:0004556">
    <property type="term" value="F:alpha-amylase activity"/>
    <property type="evidence" value="ECO:0007669"/>
    <property type="project" value="TreeGrafter"/>
</dbReference>
<evidence type="ECO:0000313" key="3">
    <source>
        <dbReference type="EMBL" id="MDK7243697.1"/>
    </source>
</evidence>
<proteinExistence type="inferred from homology"/>
<sequence>YLAQLGVDAIWLSPFYLSPQHDAGYDVADYRAVDPRFGTLADADEMIAAAHEAGIRVVVDLVPNHTSSEHAWFQAAL</sequence>
<evidence type="ECO:0000256" key="1">
    <source>
        <dbReference type="ARBA" id="ARBA00008061"/>
    </source>
</evidence>
<dbReference type="AlphaFoldDB" id="A0AAW6YB75"/>
<gene>
    <name evidence="3" type="ORF">QP451_11890</name>
</gene>
<comment type="caution">
    <text evidence="3">The sequence shown here is derived from an EMBL/GenBank/DDBJ whole genome shotgun (WGS) entry which is preliminary data.</text>
</comment>
<organism evidence="3 4">
    <name type="scientific">Neisseria subflava</name>
    <dbReference type="NCBI Taxonomy" id="28449"/>
    <lineage>
        <taxon>Bacteria</taxon>
        <taxon>Pseudomonadati</taxon>
        <taxon>Pseudomonadota</taxon>
        <taxon>Betaproteobacteria</taxon>
        <taxon>Neisseriales</taxon>
        <taxon>Neisseriaceae</taxon>
        <taxon>Neisseria</taxon>
    </lineage>
</organism>
<dbReference type="InterPro" id="IPR045857">
    <property type="entry name" value="O16G_dom_2"/>
</dbReference>
<dbReference type="PANTHER" id="PTHR10357">
    <property type="entry name" value="ALPHA-AMYLASE FAMILY MEMBER"/>
    <property type="match status" value="1"/>
</dbReference>
<dbReference type="Gene3D" id="3.20.20.80">
    <property type="entry name" value="Glycosidases"/>
    <property type="match status" value="1"/>
</dbReference>
<feature type="domain" description="Glycosyl hydrolase family 13 catalytic" evidence="2">
    <location>
        <begin position="1"/>
        <end position="76"/>
    </location>
</feature>
<dbReference type="Pfam" id="PF00128">
    <property type="entry name" value="Alpha-amylase"/>
    <property type="match status" value="1"/>
</dbReference>
<comment type="similarity">
    <text evidence="1">Belongs to the glycosyl hydrolase 13 family.</text>
</comment>
<evidence type="ECO:0000313" key="4">
    <source>
        <dbReference type="Proteomes" id="UP001236303"/>
    </source>
</evidence>
<dbReference type="Gene3D" id="3.90.400.10">
    <property type="entry name" value="Oligo-1,6-glucosidase, Domain 2"/>
    <property type="match status" value="1"/>
</dbReference>
<feature type="non-terminal residue" evidence="3">
    <location>
        <position position="1"/>
    </location>
</feature>
<dbReference type="PANTHER" id="PTHR10357:SF179">
    <property type="entry name" value="NEUTRAL AND BASIC AMINO ACID TRANSPORT PROTEIN RBAT"/>
    <property type="match status" value="1"/>
</dbReference>
<dbReference type="Proteomes" id="UP001236303">
    <property type="component" value="Unassembled WGS sequence"/>
</dbReference>
<dbReference type="SUPFAM" id="SSF51445">
    <property type="entry name" value="(Trans)glycosidases"/>
    <property type="match status" value="1"/>
</dbReference>
<reference evidence="3" key="1">
    <citation type="submission" date="2023-05" db="EMBL/GenBank/DDBJ databases">
        <title>Cataloging the Phylogenetic Diversity of Human Bladder Bacteria.</title>
        <authorList>
            <person name="Du J."/>
        </authorList>
    </citation>
    <scope>NUCLEOTIDE SEQUENCE</scope>
    <source>
        <strain evidence="3">UMB1050</strain>
    </source>
</reference>
<dbReference type="InterPro" id="IPR017853">
    <property type="entry name" value="GH"/>
</dbReference>
<name>A0AAW6YB75_NEISU</name>
<accession>A0AAW6YB75</accession>